<comment type="pathway">
    <text evidence="1">Mycotoxin biosynthesis.</text>
</comment>
<proteinExistence type="inferred from homology"/>
<keyword evidence="5" id="KW-1185">Reference proteome</keyword>
<name>A0AAD4LJS5_9AGAM</name>
<dbReference type="Pfam" id="PF11807">
    <property type="entry name" value="UstYa"/>
    <property type="match status" value="1"/>
</dbReference>
<evidence type="ECO:0000313" key="4">
    <source>
        <dbReference type="EMBL" id="KAH8993695.1"/>
    </source>
</evidence>
<reference evidence="4" key="1">
    <citation type="submission" date="2022-01" db="EMBL/GenBank/DDBJ databases">
        <title>Comparative genomics reveals a dynamic genome evolution in the ectomycorrhizal milk-cap (Lactarius) mushrooms.</title>
        <authorList>
            <consortium name="DOE Joint Genome Institute"/>
            <person name="Lebreton A."/>
            <person name="Tang N."/>
            <person name="Kuo A."/>
            <person name="LaButti K."/>
            <person name="Drula E."/>
            <person name="Barry K."/>
            <person name="Clum A."/>
            <person name="Lipzen A."/>
            <person name="Mousain D."/>
            <person name="Ng V."/>
            <person name="Wang R."/>
            <person name="Wang X."/>
            <person name="Dai Y."/>
            <person name="Henrissat B."/>
            <person name="Grigoriev I.V."/>
            <person name="Guerin-Laguette A."/>
            <person name="Yu F."/>
            <person name="Martin F.M."/>
        </authorList>
    </citation>
    <scope>NUCLEOTIDE SEQUENCE</scope>
    <source>
        <strain evidence="4">QP</strain>
    </source>
</reference>
<dbReference type="AlphaFoldDB" id="A0AAD4LJS5"/>
<dbReference type="GO" id="GO:0016491">
    <property type="term" value="F:oxidoreductase activity"/>
    <property type="evidence" value="ECO:0007669"/>
    <property type="project" value="UniProtKB-KW"/>
</dbReference>
<dbReference type="PANTHER" id="PTHR33365:SF11">
    <property type="entry name" value="TAT PATHWAY SIGNAL SEQUENCE"/>
    <property type="match status" value="1"/>
</dbReference>
<protein>
    <submittedName>
        <fullName evidence="4">Uncharacterized protein</fullName>
    </submittedName>
</protein>
<evidence type="ECO:0000256" key="2">
    <source>
        <dbReference type="ARBA" id="ARBA00023002"/>
    </source>
</evidence>
<gene>
    <name evidence="4" type="ORF">EDB92DRAFT_1759978</name>
</gene>
<sequence length="89" mass="10482">GAGRIGADNRTIAVSHFYYQEHSLHKQLTNRTSKRRLPHHRHCLNYLRQQALCHPDLTLEPGDFARRNCEVDRIGQTHTCRDLDTVWDY</sequence>
<dbReference type="InterPro" id="IPR021765">
    <property type="entry name" value="UstYa-like"/>
</dbReference>
<accession>A0AAD4LJS5</accession>
<comment type="similarity">
    <text evidence="3">Belongs to the ustYa family.</text>
</comment>
<evidence type="ECO:0000256" key="1">
    <source>
        <dbReference type="ARBA" id="ARBA00004685"/>
    </source>
</evidence>
<feature type="non-terminal residue" evidence="4">
    <location>
        <position position="89"/>
    </location>
</feature>
<feature type="non-terminal residue" evidence="4">
    <location>
        <position position="1"/>
    </location>
</feature>
<dbReference type="PANTHER" id="PTHR33365">
    <property type="entry name" value="YALI0B05434P"/>
    <property type="match status" value="1"/>
</dbReference>
<keyword evidence="2" id="KW-0560">Oxidoreductase</keyword>
<comment type="caution">
    <text evidence="4">The sequence shown here is derived from an EMBL/GenBank/DDBJ whole genome shotgun (WGS) entry which is preliminary data.</text>
</comment>
<dbReference type="GO" id="GO:0043386">
    <property type="term" value="P:mycotoxin biosynthetic process"/>
    <property type="evidence" value="ECO:0007669"/>
    <property type="project" value="InterPro"/>
</dbReference>
<organism evidence="4 5">
    <name type="scientific">Lactarius akahatsu</name>
    <dbReference type="NCBI Taxonomy" id="416441"/>
    <lineage>
        <taxon>Eukaryota</taxon>
        <taxon>Fungi</taxon>
        <taxon>Dikarya</taxon>
        <taxon>Basidiomycota</taxon>
        <taxon>Agaricomycotina</taxon>
        <taxon>Agaricomycetes</taxon>
        <taxon>Russulales</taxon>
        <taxon>Russulaceae</taxon>
        <taxon>Lactarius</taxon>
    </lineage>
</organism>
<dbReference type="EMBL" id="JAKELL010000017">
    <property type="protein sequence ID" value="KAH8993695.1"/>
    <property type="molecule type" value="Genomic_DNA"/>
</dbReference>
<evidence type="ECO:0000256" key="3">
    <source>
        <dbReference type="ARBA" id="ARBA00035112"/>
    </source>
</evidence>
<dbReference type="Proteomes" id="UP001201163">
    <property type="component" value="Unassembled WGS sequence"/>
</dbReference>
<evidence type="ECO:0000313" key="5">
    <source>
        <dbReference type="Proteomes" id="UP001201163"/>
    </source>
</evidence>